<dbReference type="RefSeq" id="WP_087927167.1">
    <property type="nucleotide sequence ID" value="NZ_CP021744.1"/>
</dbReference>
<dbReference type="InterPro" id="IPR036412">
    <property type="entry name" value="HAD-like_sf"/>
</dbReference>
<evidence type="ECO:0000256" key="1">
    <source>
        <dbReference type="ARBA" id="ARBA00009184"/>
    </source>
</evidence>
<evidence type="ECO:0000313" key="6">
    <source>
        <dbReference type="Proteomes" id="UP000195755"/>
    </source>
</evidence>
<dbReference type="NCBIfam" id="TIGR01490">
    <property type="entry name" value="HAD-SF-IB-hyp1"/>
    <property type="match status" value="1"/>
</dbReference>
<dbReference type="InterPro" id="IPR050582">
    <property type="entry name" value="HAD-like_SerB"/>
</dbReference>
<keyword evidence="3" id="KW-0378">Hydrolase</keyword>
<dbReference type="NCBIfam" id="TIGR01488">
    <property type="entry name" value="HAD-SF-IB"/>
    <property type="match status" value="1"/>
</dbReference>
<organism evidence="5 6">
    <name type="scientific">Streptomyces albireticuli</name>
    <dbReference type="NCBI Taxonomy" id="1940"/>
    <lineage>
        <taxon>Bacteria</taxon>
        <taxon>Bacillati</taxon>
        <taxon>Actinomycetota</taxon>
        <taxon>Actinomycetes</taxon>
        <taxon>Kitasatosporales</taxon>
        <taxon>Streptomycetaceae</taxon>
        <taxon>Streptomyces</taxon>
    </lineage>
</organism>
<dbReference type="GO" id="GO:0016787">
    <property type="term" value="F:hydrolase activity"/>
    <property type="evidence" value="ECO:0007669"/>
    <property type="project" value="UniProtKB-KW"/>
</dbReference>
<reference evidence="5 6" key="1">
    <citation type="submission" date="2017-06" db="EMBL/GenBank/DDBJ databases">
        <title>Streptomyces albireticuli Genome sequencing and assembly.</title>
        <authorList>
            <person name="Wang Y."/>
            <person name="Du B."/>
            <person name="Ding Y."/>
            <person name="Liu H."/>
            <person name="Hou Q."/>
            <person name="Liu K."/>
            <person name="Yao L."/>
            <person name="Wang C."/>
        </authorList>
    </citation>
    <scope>NUCLEOTIDE SEQUENCE [LARGE SCALE GENOMIC DNA]</scope>
    <source>
        <strain evidence="5 6">MDJK11</strain>
    </source>
</reference>
<dbReference type="Proteomes" id="UP000195755">
    <property type="component" value="Chromosome"/>
</dbReference>
<comment type="similarity">
    <text evidence="1">Belongs to the HAD-like hydrolase superfamily. SerB family.</text>
</comment>
<dbReference type="PANTHER" id="PTHR43344">
    <property type="entry name" value="PHOSPHOSERINE PHOSPHATASE"/>
    <property type="match status" value="1"/>
</dbReference>
<dbReference type="InterPro" id="IPR006385">
    <property type="entry name" value="HAD_hydro_SerB1"/>
</dbReference>
<dbReference type="KEGG" id="salj:SMD11_3340"/>
<dbReference type="PANTHER" id="PTHR43344:SF13">
    <property type="entry name" value="PHOSPHATASE RV3661-RELATED"/>
    <property type="match status" value="1"/>
</dbReference>
<dbReference type="AlphaFoldDB" id="A0A1Z2L3W6"/>
<keyword evidence="4" id="KW-0460">Magnesium</keyword>
<keyword evidence="2" id="KW-0479">Metal-binding</keyword>
<evidence type="ECO:0000256" key="4">
    <source>
        <dbReference type="ARBA" id="ARBA00022842"/>
    </source>
</evidence>
<gene>
    <name evidence="5" type="ORF">SMD11_3340</name>
</gene>
<dbReference type="Pfam" id="PF12710">
    <property type="entry name" value="HAD"/>
    <property type="match status" value="1"/>
</dbReference>
<dbReference type="EMBL" id="CP021744">
    <property type="protein sequence ID" value="ARZ68976.1"/>
    <property type="molecule type" value="Genomic_DNA"/>
</dbReference>
<dbReference type="SUPFAM" id="SSF56784">
    <property type="entry name" value="HAD-like"/>
    <property type="match status" value="1"/>
</dbReference>
<dbReference type="Gene3D" id="1.20.1440.100">
    <property type="entry name" value="SG protein - dephosphorylation function"/>
    <property type="match status" value="1"/>
</dbReference>
<name>A0A1Z2L3W6_9ACTN</name>
<accession>A0A1Z2L3W6</accession>
<proteinExistence type="inferred from homology"/>
<protein>
    <recommendedName>
        <fullName evidence="7">HAD-IB family hydrolase</fullName>
    </recommendedName>
</protein>
<evidence type="ECO:0000313" key="5">
    <source>
        <dbReference type="EMBL" id="ARZ68976.1"/>
    </source>
</evidence>
<dbReference type="InterPro" id="IPR023214">
    <property type="entry name" value="HAD_sf"/>
</dbReference>
<evidence type="ECO:0000256" key="2">
    <source>
        <dbReference type="ARBA" id="ARBA00022723"/>
    </source>
</evidence>
<evidence type="ECO:0008006" key="7">
    <source>
        <dbReference type="Google" id="ProtNLM"/>
    </source>
</evidence>
<dbReference type="GO" id="GO:0046872">
    <property type="term" value="F:metal ion binding"/>
    <property type="evidence" value="ECO:0007669"/>
    <property type="project" value="UniProtKB-KW"/>
</dbReference>
<dbReference type="Gene3D" id="3.40.50.1000">
    <property type="entry name" value="HAD superfamily/HAD-like"/>
    <property type="match status" value="1"/>
</dbReference>
<sequence length="229" mass="25113">MSTAAPGVAFFDVDETLITLKSMFDFYDFFLDSLGHSDEEKERLSRDARDLLTPGLPREQGNRLFYRRFAGYAVEQVAETGRRWFDHHQARGGLFHDDVLAALRAHRADGVETVLVSGSFPACLDPVAAYAGADRLYSTVLEARDGRYTGEVLRTMIGDAKAETARAVIEERKVAAGDCYAYGDHVSDLDLLRLVGHPVAVGAHPAVVEEAERLGWRRLAGTAGALTTP</sequence>
<dbReference type="OrthoDB" id="25607at2"/>
<evidence type="ECO:0000256" key="3">
    <source>
        <dbReference type="ARBA" id="ARBA00022801"/>
    </source>
</evidence>